<sequence length="227" mass="25569">MRARVVGSCNPATYLTISCTVFSSIFRYKTRNKEHRHRVAFITINPSMALNVSSRLTRSIVRVLASRSVIPVTRQLATTPCWTHLRCLQHVRVIRYDGSSLRNFSSSSQLSIDVSYEQLKKLLLSDSSVVLDVREPWELREYGNIPGSINVPLGQVNGALQLTPDEFKEKYGGVMPSQSQNIVFTCLAGVRSKKALETAVSLGYTKVQHYPGGWQEWAEHQLIKTKD</sequence>
<dbReference type="PROSITE" id="PS51257">
    <property type="entry name" value="PROKAR_LIPOPROTEIN"/>
    <property type="match status" value="1"/>
</dbReference>
<dbReference type="InterPro" id="IPR001307">
    <property type="entry name" value="Thiosulphate_STrfase_CS"/>
</dbReference>
<name>A0A7J6CB25_9TELE</name>
<dbReference type="EMBL" id="JAAMOB010000016">
    <property type="protein sequence ID" value="KAF4103022.1"/>
    <property type="molecule type" value="Genomic_DNA"/>
</dbReference>
<dbReference type="Gene3D" id="3.40.250.10">
    <property type="entry name" value="Rhodanese-like domain"/>
    <property type="match status" value="1"/>
</dbReference>
<dbReference type="PANTHER" id="PTHR44086">
    <property type="entry name" value="THIOSULFATE SULFURTRANSFERASE RDL2, MITOCHONDRIAL-RELATED"/>
    <property type="match status" value="1"/>
</dbReference>
<dbReference type="PANTHER" id="PTHR44086:SF10">
    <property type="entry name" value="THIOSULFATE SULFURTRANSFERASE_RHODANESE-LIKE DOMAIN-CONTAINING PROTEIN 3"/>
    <property type="match status" value="1"/>
</dbReference>
<protein>
    <recommendedName>
        <fullName evidence="1">Sulfurtransferase</fullName>
    </recommendedName>
</protein>
<evidence type="ECO:0000313" key="3">
    <source>
        <dbReference type="EMBL" id="KAF4103022.1"/>
    </source>
</evidence>
<dbReference type="GO" id="GO:0004792">
    <property type="term" value="F:thiosulfate-cyanide sulfurtransferase activity"/>
    <property type="evidence" value="ECO:0007669"/>
    <property type="project" value="InterPro"/>
</dbReference>
<dbReference type="Pfam" id="PF00581">
    <property type="entry name" value="Rhodanese"/>
    <property type="match status" value="1"/>
</dbReference>
<dbReference type="Proteomes" id="UP000579812">
    <property type="component" value="Unassembled WGS sequence"/>
</dbReference>
<dbReference type="PROSITE" id="PS50206">
    <property type="entry name" value="RHODANESE_3"/>
    <property type="match status" value="1"/>
</dbReference>
<dbReference type="SUPFAM" id="SSF52821">
    <property type="entry name" value="Rhodanese/Cell cycle control phosphatase"/>
    <property type="match status" value="1"/>
</dbReference>
<dbReference type="AlphaFoldDB" id="A0A7J6CB25"/>
<organism evidence="3 4">
    <name type="scientific">Onychostoma macrolepis</name>
    <dbReference type="NCBI Taxonomy" id="369639"/>
    <lineage>
        <taxon>Eukaryota</taxon>
        <taxon>Metazoa</taxon>
        <taxon>Chordata</taxon>
        <taxon>Craniata</taxon>
        <taxon>Vertebrata</taxon>
        <taxon>Euteleostomi</taxon>
        <taxon>Actinopterygii</taxon>
        <taxon>Neopterygii</taxon>
        <taxon>Teleostei</taxon>
        <taxon>Ostariophysi</taxon>
        <taxon>Cypriniformes</taxon>
        <taxon>Cyprinidae</taxon>
        <taxon>Acrossocheilinae</taxon>
        <taxon>Onychostoma</taxon>
    </lineage>
</organism>
<dbReference type="OrthoDB" id="566238at2759"/>
<dbReference type="InterPro" id="IPR001763">
    <property type="entry name" value="Rhodanese-like_dom"/>
</dbReference>
<reference evidence="3 4" key="1">
    <citation type="submission" date="2020-04" db="EMBL/GenBank/DDBJ databases">
        <title>Chromosome-level genome assembly of a cyprinid fish Onychostoma macrolepis by integration of Nanopore Sequencing, Bionano and Hi-C technology.</title>
        <authorList>
            <person name="Wang D."/>
        </authorList>
    </citation>
    <scope>NUCLEOTIDE SEQUENCE [LARGE SCALE GENOMIC DNA]</scope>
    <source>
        <strain evidence="3">SWU-2019</strain>
        <tissue evidence="3">Muscle</tissue>
    </source>
</reference>
<evidence type="ECO:0000259" key="2">
    <source>
        <dbReference type="PROSITE" id="PS50206"/>
    </source>
</evidence>
<keyword evidence="1" id="KW-0808">Transferase</keyword>
<gene>
    <name evidence="3" type="ORF">G5714_015905</name>
</gene>
<dbReference type="InterPro" id="IPR036873">
    <property type="entry name" value="Rhodanese-like_dom_sf"/>
</dbReference>
<feature type="domain" description="Rhodanese" evidence="2">
    <location>
        <begin position="124"/>
        <end position="226"/>
    </location>
</feature>
<evidence type="ECO:0000256" key="1">
    <source>
        <dbReference type="RuleBase" id="RU000507"/>
    </source>
</evidence>
<keyword evidence="4" id="KW-1185">Reference proteome</keyword>
<proteinExistence type="predicted"/>
<dbReference type="SMART" id="SM00450">
    <property type="entry name" value="RHOD"/>
    <property type="match status" value="1"/>
</dbReference>
<evidence type="ECO:0000313" key="4">
    <source>
        <dbReference type="Proteomes" id="UP000579812"/>
    </source>
</evidence>
<dbReference type="CDD" id="cd01519">
    <property type="entry name" value="RHOD_HSP67B2"/>
    <property type="match status" value="1"/>
</dbReference>
<dbReference type="PROSITE" id="PS00683">
    <property type="entry name" value="RHODANESE_2"/>
    <property type="match status" value="1"/>
</dbReference>
<comment type="caution">
    <text evidence="3">The sequence shown here is derived from an EMBL/GenBank/DDBJ whole genome shotgun (WGS) entry which is preliminary data.</text>
</comment>
<accession>A0A7J6CB25</accession>